<evidence type="ECO:0000313" key="2">
    <source>
        <dbReference type="EMBL" id="MBA4672406.1"/>
    </source>
</evidence>
<reference evidence="2" key="2">
    <citation type="submission" date="2020-07" db="EMBL/GenBank/DDBJ databases">
        <authorList>
            <person name="Vera ALvarez R."/>
            <person name="Arias-Moreno D.M."/>
            <person name="Jimenez-Jacinto V."/>
            <person name="Jimenez-Bremont J.F."/>
            <person name="Swaminathan K."/>
            <person name="Moose S.P."/>
            <person name="Guerrero-Gonzalez M.L."/>
            <person name="Marino-Ramirez L."/>
            <person name="Landsman D."/>
            <person name="Rodriguez-Kessler M."/>
            <person name="Delgado-Sanchez P."/>
        </authorList>
    </citation>
    <scope>NUCLEOTIDE SEQUENCE</scope>
    <source>
        <tissue evidence="2">Cladode</tissue>
    </source>
</reference>
<evidence type="ECO:0000256" key="1">
    <source>
        <dbReference type="SAM" id="MobiDB-lite"/>
    </source>
</evidence>
<reference evidence="2" key="1">
    <citation type="journal article" date="2013" name="J. Plant Res.">
        <title>Effect of fungi and light on seed germination of three Opuntia species from semiarid lands of central Mexico.</title>
        <authorList>
            <person name="Delgado-Sanchez P."/>
            <person name="Jimenez-Bremont J.F."/>
            <person name="Guerrero-Gonzalez Mde L."/>
            <person name="Flores J."/>
        </authorList>
    </citation>
    <scope>NUCLEOTIDE SEQUENCE</scope>
    <source>
        <tissue evidence="2">Cladode</tissue>
    </source>
</reference>
<feature type="compositionally biased region" description="Basic and acidic residues" evidence="1">
    <location>
        <begin position="1"/>
        <end position="15"/>
    </location>
</feature>
<proteinExistence type="predicted"/>
<sequence length="125" mass="14520">MSREKHMMSEARHQEPLLANGSPRYDLQASSQPDMPHSLSPEGLPHKQQPQLLLTAHMVRMRMHGNYERHIDPPDDGPTHMFVLLTSKEIALFALSNHTSDIHLRLEIVPRNLLPYHTYLRHLHE</sequence>
<protein>
    <submittedName>
        <fullName evidence="2">Uncharacterized protein</fullName>
    </submittedName>
</protein>
<feature type="region of interest" description="Disordered" evidence="1">
    <location>
        <begin position="1"/>
        <end position="46"/>
    </location>
</feature>
<dbReference type="AlphaFoldDB" id="A0A7C9EQZ1"/>
<organism evidence="2">
    <name type="scientific">Opuntia streptacantha</name>
    <name type="common">Prickly pear cactus</name>
    <name type="synonym">Opuntia cardona</name>
    <dbReference type="NCBI Taxonomy" id="393608"/>
    <lineage>
        <taxon>Eukaryota</taxon>
        <taxon>Viridiplantae</taxon>
        <taxon>Streptophyta</taxon>
        <taxon>Embryophyta</taxon>
        <taxon>Tracheophyta</taxon>
        <taxon>Spermatophyta</taxon>
        <taxon>Magnoliopsida</taxon>
        <taxon>eudicotyledons</taxon>
        <taxon>Gunneridae</taxon>
        <taxon>Pentapetalae</taxon>
        <taxon>Caryophyllales</taxon>
        <taxon>Cactineae</taxon>
        <taxon>Cactaceae</taxon>
        <taxon>Opuntioideae</taxon>
        <taxon>Opuntia</taxon>
    </lineage>
</organism>
<name>A0A7C9EQZ1_OPUST</name>
<accession>A0A7C9EQZ1</accession>
<dbReference type="EMBL" id="GISG01255118">
    <property type="protein sequence ID" value="MBA4672406.1"/>
    <property type="molecule type" value="Transcribed_RNA"/>
</dbReference>